<name>A0ABT1MQV3_9RHOB</name>
<dbReference type="RefSeq" id="WP_255329691.1">
    <property type="nucleotide sequence ID" value="NZ_JAKZEU010000003.1"/>
</dbReference>
<reference evidence="3 4" key="1">
    <citation type="submission" date="2022-03" db="EMBL/GenBank/DDBJ databases">
        <authorList>
            <person name="He Y."/>
        </authorList>
    </citation>
    <scope>NUCLEOTIDE SEQUENCE [LARGE SCALE GENOMIC DNA]</scope>
    <source>
        <strain evidence="3 4">TK19116</strain>
    </source>
</reference>
<evidence type="ECO:0000259" key="2">
    <source>
        <dbReference type="Pfam" id="PF14145"/>
    </source>
</evidence>
<organism evidence="3 4">
    <name type="scientific">Paracoccus albicereus</name>
    <dbReference type="NCBI Taxonomy" id="2922394"/>
    <lineage>
        <taxon>Bacteria</taxon>
        <taxon>Pseudomonadati</taxon>
        <taxon>Pseudomonadota</taxon>
        <taxon>Alphaproteobacteria</taxon>
        <taxon>Rhodobacterales</taxon>
        <taxon>Paracoccaceae</taxon>
        <taxon>Paracoccus</taxon>
    </lineage>
</organism>
<feature type="domain" description="YrhK" evidence="2">
    <location>
        <begin position="25"/>
        <end position="80"/>
    </location>
</feature>
<keyword evidence="4" id="KW-1185">Reference proteome</keyword>
<feature type="transmembrane region" description="Helical" evidence="1">
    <location>
        <begin position="56"/>
        <end position="74"/>
    </location>
</feature>
<dbReference type="EMBL" id="JAKZEU010000003">
    <property type="protein sequence ID" value="MCQ0970673.1"/>
    <property type="molecule type" value="Genomic_DNA"/>
</dbReference>
<keyword evidence="1" id="KW-0812">Transmembrane</keyword>
<sequence>MTFLSHVFRRDKRPQGPEAERIAARFELAHTLVDFAAAAMFIIGSILFFFPSESVPATWFFTIGSVCFAMKPTLKLWREIRLYRMGDMSRLARKVAPPKMR</sequence>
<keyword evidence="1" id="KW-1133">Transmembrane helix</keyword>
<evidence type="ECO:0000313" key="4">
    <source>
        <dbReference type="Proteomes" id="UP001203945"/>
    </source>
</evidence>
<dbReference type="Pfam" id="PF14145">
    <property type="entry name" value="YrhK"/>
    <property type="match status" value="1"/>
</dbReference>
<gene>
    <name evidence="3" type="ORF">MLD63_09575</name>
</gene>
<accession>A0ABT1MQV3</accession>
<keyword evidence="1" id="KW-0472">Membrane</keyword>
<feature type="transmembrane region" description="Helical" evidence="1">
    <location>
        <begin position="31"/>
        <end position="50"/>
    </location>
</feature>
<proteinExistence type="predicted"/>
<evidence type="ECO:0000256" key="1">
    <source>
        <dbReference type="SAM" id="Phobius"/>
    </source>
</evidence>
<dbReference type="InterPro" id="IPR025424">
    <property type="entry name" value="YrhK_domain"/>
</dbReference>
<comment type="caution">
    <text evidence="3">The sequence shown here is derived from an EMBL/GenBank/DDBJ whole genome shotgun (WGS) entry which is preliminary data.</text>
</comment>
<evidence type="ECO:0000313" key="3">
    <source>
        <dbReference type="EMBL" id="MCQ0970673.1"/>
    </source>
</evidence>
<protein>
    <submittedName>
        <fullName evidence="3">YrhK family protein</fullName>
    </submittedName>
</protein>
<dbReference type="Proteomes" id="UP001203945">
    <property type="component" value="Unassembled WGS sequence"/>
</dbReference>